<protein>
    <submittedName>
        <fullName evidence="2">Uncharacterized protein</fullName>
    </submittedName>
</protein>
<dbReference type="AlphaFoldDB" id="A0A7J7LAC2"/>
<dbReference type="EMBL" id="JACGCM010002460">
    <property type="protein sequence ID" value="KAF6139597.1"/>
    <property type="molecule type" value="Genomic_DNA"/>
</dbReference>
<evidence type="ECO:0000256" key="1">
    <source>
        <dbReference type="SAM" id="MobiDB-lite"/>
    </source>
</evidence>
<feature type="region of interest" description="Disordered" evidence="1">
    <location>
        <begin position="49"/>
        <end position="76"/>
    </location>
</feature>
<gene>
    <name evidence="2" type="ORF">GIB67_033601</name>
</gene>
<name>A0A7J7LAC2_9MAGN</name>
<accession>A0A7J7LAC2</accession>
<reference evidence="2 3" key="1">
    <citation type="journal article" date="2020" name="IScience">
        <title>Genome Sequencing of the Endangered Kingdonia uniflora (Circaeasteraceae, Ranunculales) Reveals Potential Mechanisms of Evolutionary Specialization.</title>
        <authorList>
            <person name="Sun Y."/>
            <person name="Deng T."/>
            <person name="Zhang A."/>
            <person name="Moore M.J."/>
            <person name="Landis J.B."/>
            <person name="Lin N."/>
            <person name="Zhang H."/>
            <person name="Zhang X."/>
            <person name="Huang J."/>
            <person name="Zhang X."/>
            <person name="Sun H."/>
            <person name="Wang H."/>
        </authorList>
    </citation>
    <scope>NUCLEOTIDE SEQUENCE [LARGE SCALE GENOMIC DNA]</scope>
    <source>
        <strain evidence="2">TB1705</strain>
        <tissue evidence="2">Leaf</tissue>
    </source>
</reference>
<organism evidence="2 3">
    <name type="scientific">Kingdonia uniflora</name>
    <dbReference type="NCBI Taxonomy" id="39325"/>
    <lineage>
        <taxon>Eukaryota</taxon>
        <taxon>Viridiplantae</taxon>
        <taxon>Streptophyta</taxon>
        <taxon>Embryophyta</taxon>
        <taxon>Tracheophyta</taxon>
        <taxon>Spermatophyta</taxon>
        <taxon>Magnoliopsida</taxon>
        <taxon>Ranunculales</taxon>
        <taxon>Circaeasteraceae</taxon>
        <taxon>Kingdonia</taxon>
    </lineage>
</organism>
<evidence type="ECO:0000313" key="2">
    <source>
        <dbReference type="EMBL" id="KAF6139597.1"/>
    </source>
</evidence>
<proteinExistence type="predicted"/>
<evidence type="ECO:0000313" key="3">
    <source>
        <dbReference type="Proteomes" id="UP000541444"/>
    </source>
</evidence>
<sequence>MDDPYYVMFAIYLVSNHEAIMRVGLYFKDPYRTATFFVKAEHLSTTNIGQKKLDNPAMPERTDGGGSKGLSDSTPEISTCESVLSYSRFQHRRVYANPCWEEEKISRRCHGRCNHPGNQHGLSFDFGELEEAIVFQGVQLRNAEARKSMPLFPYSFSDVY</sequence>
<dbReference type="Proteomes" id="UP000541444">
    <property type="component" value="Unassembled WGS sequence"/>
</dbReference>
<keyword evidence="3" id="KW-1185">Reference proteome</keyword>
<comment type="caution">
    <text evidence="2">The sequence shown here is derived from an EMBL/GenBank/DDBJ whole genome shotgun (WGS) entry which is preliminary data.</text>
</comment>